<comment type="caution">
    <text evidence="1">The sequence shown here is derived from an EMBL/GenBank/DDBJ whole genome shotgun (WGS) entry which is preliminary data.</text>
</comment>
<feature type="non-terminal residue" evidence="1">
    <location>
        <position position="873"/>
    </location>
</feature>
<accession>A0ACC6FXD6</accession>
<keyword evidence="2" id="KW-1185">Reference proteome</keyword>
<sequence>MDFRATADHKSSSTLKSTKSPTSTTANPRIFGKDSQKRLKNPTASDSTPPKNTQNADSSSKILESKIGTETQITKTTQPLESSFLQSHDSKDNAYFLSLRDTAPAVAWQSTQTKTQTLESTFENTAQKSKKVDSTKQAHFLSLRALLRKAWQSAASLVIINKKVDSSFSTHNTPMQQTPKQKVDSNFEVMDCHATATALARNDTENAASKNADSSTATTLNEQPKDSRISIHNAQNVFDKKSQAEGFCDEKAGLCSGEQGDKTCGLSTQGATNSLLFRAKQAKRSFFRKQAKRCERELAGFFRKPTPKPNQAQSSKKLNHPKALLILGIIFNLCLLGIFKYTDFFLENFNLFTKLLALDFAIPLPHILLPLALSFVTFQQIAFLVDCYKQATERESAPESSNPTQEIPYINFLDYCLFITFFPQLIAGPIVHHKEMMPQFHAMGRRALILGEHSACEKSPFLSLRADLSARQSINKKADSRFSTHNAPMQQTPKQNADSSVDCHALPTDKARNDRNNATFGKVDSNLEAENVKNTAQDSRICDEKSLLCEPRKEIRLECLSTQRGDAIKDLSRKAESSKKTESLQMQKSTPSIINWEYIAKGLFIFSIGLFKKVVIADSFAKWANAGFSAVENGAVLNCLESWATSLSYTFELYFDFSGYCDMAIGLGLLFGIILPINFSSPYKALNIAEFWRKWHITLGRFLKEYLYIPLGGNQNIKRVSLTQNGDYSGDSTLISIQGKSLGSPCKAPFLAQRYCREPAPQKKESWLNNLLTLRNLFIVAFLSGVWHGAGWGFVIWGSLHGLAMVGHRIYMLLYKKLDSRGVYARFMQSKAYILLCWLLTFNCVNIAWVFFRAENVQGAINLLKGMFGGEVV</sequence>
<evidence type="ECO:0000313" key="2">
    <source>
        <dbReference type="Proteomes" id="UP001173802"/>
    </source>
</evidence>
<gene>
    <name evidence="1" type="ORF">NYG90_10510</name>
</gene>
<name>A0ACC6FXD6_9HELI</name>
<organism evidence="1 2">
    <name type="scientific">Helicobacter zhangjianzhongii</name>
    <dbReference type="NCBI Taxonomy" id="2974574"/>
    <lineage>
        <taxon>Bacteria</taxon>
        <taxon>Pseudomonadati</taxon>
        <taxon>Campylobacterota</taxon>
        <taxon>Epsilonproteobacteria</taxon>
        <taxon>Campylobacterales</taxon>
        <taxon>Helicobacteraceae</taxon>
        <taxon>Helicobacter</taxon>
    </lineage>
</organism>
<reference evidence="1 2" key="1">
    <citation type="journal article" date="2023" name="Microorganisms">
        <title>Isolation and Genomic Characteristics of Cat-Borne Campylobacter felis sp. nov. and Sheep-Borne Campylobacter ovis sp. nov.</title>
        <authorList>
            <person name="Wang H."/>
            <person name="Li Y."/>
            <person name="Gu Y."/>
            <person name="Zhou G."/>
            <person name="Chen X."/>
            <person name="Zhang X."/>
            <person name="Shao Z."/>
            <person name="Zhang J."/>
            <person name="Zhang M."/>
        </authorList>
    </citation>
    <scope>NUCLEOTIDE SEQUENCE [LARGE SCALE GENOMIC DNA]</scope>
    <source>
        <strain evidence="1 2">XJK30-2</strain>
    </source>
</reference>
<dbReference type="EMBL" id="JANURN010000023">
    <property type="protein sequence ID" value="MDL0083086.1"/>
    <property type="molecule type" value="Genomic_DNA"/>
</dbReference>
<dbReference type="Proteomes" id="UP001173802">
    <property type="component" value="Unassembled WGS sequence"/>
</dbReference>
<protein>
    <submittedName>
        <fullName evidence="1">Uncharacterized protein</fullName>
    </submittedName>
</protein>
<proteinExistence type="predicted"/>
<evidence type="ECO:0000313" key="1">
    <source>
        <dbReference type="EMBL" id="MDL0083086.1"/>
    </source>
</evidence>